<sequence>MAGDEFDVYCADLAARVSAGDLSFDAAVERARWARFDYDAFIDAKSDADAAKDK</sequence>
<organism evidence="1 2">
    <name type="scientific">Mycolicibacterium novocastrense</name>
    <name type="common">Mycobacterium novocastrense</name>
    <dbReference type="NCBI Taxonomy" id="59813"/>
    <lineage>
        <taxon>Bacteria</taxon>
        <taxon>Bacillati</taxon>
        <taxon>Actinomycetota</taxon>
        <taxon>Actinomycetes</taxon>
        <taxon>Mycobacteriales</taxon>
        <taxon>Mycobacteriaceae</taxon>
        <taxon>Mycolicibacterium</taxon>
    </lineage>
</organism>
<evidence type="ECO:0000313" key="1">
    <source>
        <dbReference type="EMBL" id="GAT07613.1"/>
    </source>
</evidence>
<gene>
    <name evidence="1" type="ORF">RMCN_0746</name>
</gene>
<keyword evidence="1" id="KW-0255">Endonuclease</keyword>
<name>A0ABQ0KEG5_MYCNV</name>
<protein>
    <submittedName>
        <fullName evidence="1">HNH endonuclease</fullName>
    </submittedName>
</protein>
<reference evidence="1 2" key="1">
    <citation type="journal article" date="2016" name="Genome Announc.">
        <title>Draft Genome Sequences of Five Rapidly Growing Mycobacterium Species, M. thermoresistibile, M. fortuitum subsp. acetamidolyticum, M. canariasense, M. brisbanense, and M. novocastrense.</title>
        <authorList>
            <person name="Katahira K."/>
            <person name="Ogura Y."/>
            <person name="Gotoh Y."/>
            <person name="Hayashi T."/>
        </authorList>
    </citation>
    <scope>NUCLEOTIDE SEQUENCE [LARGE SCALE GENOMIC DNA]</scope>
    <source>
        <strain evidence="1 2">JCM18114</strain>
    </source>
</reference>
<keyword evidence="1" id="KW-0540">Nuclease</keyword>
<dbReference type="Proteomes" id="UP000069773">
    <property type="component" value="Unassembled WGS sequence"/>
</dbReference>
<dbReference type="RefSeq" id="WP_165604408.1">
    <property type="nucleotide sequence ID" value="NZ_BCTA01000012.1"/>
</dbReference>
<comment type="caution">
    <text evidence="1">The sequence shown here is derived from an EMBL/GenBank/DDBJ whole genome shotgun (WGS) entry which is preliminary data.</text>
</comment>
<keyword evidence="1" id="KW-0378">Hydrolase</keyword>
<evidence type="ECO:0000313" key="2">
    <source>
        <dbReference type="Proteomes" id="UP000069773"/>
    </source>
</evidence>
<proteinExistence type="predicted"/>
<keyword evidence="2" id="KW-1185">Reference proteome</keyword>
<accession>A0ABQ0KEG5</accession>
<dbReference type="GO" id="GO:0004519">
    <property type="term" value="F:endonuclease activity"/>
    <property type="evidence" value="ECO:0007669"/>
    <property type="project" value="UniProtKB-KW"/>
</dbReference>
<dbReference type="EMBL" id="BCTA01000012">
    <property type="protein sequence ID" value="GAT07613.1"/>
    <property type="molecule type" value="Genomic_DNA"/>
</dbReference>